<dbReference type="EC" id="2.7.13.3" evidence="2"/>
<dbReference type="PANTHER" id="PTHR43065">
    <property type="entry name" value="SENSOR HISTIDINE KINASE"/>
    <property type="match status" value="1"/>
</dbReference>
<evidence type="ECO:0000256" key="5">
    <source>
        <dbReference type="ARBA" id="ARBA00022777"/>
    </source>
</evidence>
<feature type="domain" description="Signal transduction histidine kinase dimerisation/phosphoacceptor" evidence="9">
    <location>
        <begin position="70"/>
        <end position="136"/>
    </location>
</feature>
<keyword evidence="7" id="KW-0902">Two-component regulatory system</keyword>
<evidence type="ECO:0000313" key="10">
    <source>
        <dbReference type="EMBL" id="ETX00607.1"/>
    </source>
</evidence>
<dbReference type="AlphaFoldDB" id="W4LT44"/>
<feature type="coiled-coil region" evidence="8">
    <location>
        <begin position="15"/>
        <end position="42"/>
    </location>
</feature>
<organism evidence="10 11">
    <name type="scientific">Entotheonella factor</name>
    <dbReference type="NCBI Taxonomy" id="1429438"/>
    <lineage>
        <taxon>Bacteria</taxon>
        <taxon>Pseudomonadati</taxon>
        <taxon>Nitrospinota/Tectimicrobiota group</taxon>
        <taxon>Candidatus Tectimicrobiota</taxon>
        <taxon>Candidatus Entotheonellia</taxon>
        <taxon>Candidatus Entotheonellales</taxon>
        <taxon>Candidatus Entotheonellaceae</taxon>
        <taxon>Candidatus Entotheonella</taxon>
    </lineage>
</organism>
<protein>
    <recommendedName>
        <fullName evidence="2">histidine kinase</fullName>
        <ecNumber evidence="2">2.7.13.3</ecNumber>
    </recommendedName>
</protein>
<keyword evidence="6" id="KW-0067">ATP-binding</keyword>
<comment type="catalytic activity">
    <reaction evidence="1">
        <text>ATP + protein L-histidine = ADP + protein N-phospho-L-histidine.</text>
        <dbReference type="EC" id="2.7.13.3"/>
    </reaction>
</comment>
<keyword evidence="4" id="KW-0547">Nucleotide-binding</keyword>
<evidence type="ECO:0000256" key="8">
    <source>
        <dbReference type="SAM" id="Coils"/>
    </source>
</evidence>
<reference evidence="10 11" key="1">
    <citation type="journal article" date="2014" name="Nature">
        <title>An environmental bacterial taxon with a large and distinct metabolic repertoire.</title>
        <authorList>
            <person name="Wilson M.C."/>
            <person name="Mori T."/>
            <person name="Ruckert C."/>
            <person name="Uria A.R."/>
            <person name="Helf M.J."/>
            <person name="Takada K."/>
            <person name="Gernert C."/>
            <person name="Steffens U.A."/>
            <person name="Heycke N."/>
            <person name="Schmitt S."/>
            <person name="Rinke C."/>
            <person name="Helfrich E.J."/>
            <person name="Brachmann A.O."/>
            <person name="Gurgui C."/>
            <person name="Wakimoto T."/>
            <person name="Kracht M."/>
            <person name="Crusemann M."/>
            <person name="Hentschel U."/>
            <person name="Abe I."/>
            <person name="Matsunaga S."/>
            <person name="Kalinowski J."/>
            <person name="Takeyama H."/>
            <person name="Piel J."/>
        </authorList>
    </citation>
    <scope>NUCLEOTIDE SEQUENCE [LARGE SCALE GENOMIC DNA]</scope>
    <source>
        <strain evidence="11">TSY1</strain>
    </source>
</reference>
<evidence type="ECO:0000256" key="7">
    <source>
        <dbReference type="ARBA" id="ARBA00023012"/>
    </source>
</evidence>
<evidence type="ECO:0000259" key="9">
    <source>
        <dbReference type="SMART" id="SM00388"/>
    </source>
</evidence>
<dbReference type="Gene3D" id="1.10.287.130">
    <property type="match status" value="1"/>
</dbReference>
<name>W4LT44_ENTF1</name>
<dbReference type="Pfam" id="PF00512">
    <property type="entry name" value="HisKA"/>
    <property type="match status" value="1"/>
</dbReference>
<keyword evidence="8" id="KW-0175">Coiled coil</keyword>
<sequence>MSHPSDHSPQDPTELEQLTAQNRALQQRIAVLEAQLQTREQASGEGTGEGIPATVLPDDDSLRQAYKMEVLGTFTAGIAHDFNNVLSVMLGYADLSLYDIPQGSAAWHNLQEILQAGRRAKDLIRQMLSFIRRDQTPAQPTGSLRRFLRI</sequence>
<keyword evidence="3" id="KW-0808">Transferase</keyword>
<evidence type="ECO:0000256" key="2">
    <source>
        <dbReference type="ARBA" id="ARBA00012438"/>
    </source>
</evidence>
<dbReference type="GO" id="GO:0000155">
    <property type="term" value="F:phosphorelay sensor kinase activity"/>
    <property type="evidence" value="ECO:0007669"/>
    <property type="project" value="InterPro"/>
</dbReference>
<comment type="caution">
    <text evidence="10">The sequence shown here is derived from an EMBL/GenBank/DDBJ whole genome shotgun (WGS) entry which is preliminary data.</text>
</comment>
<gene>
    <name evidence="10" type="ORF">ETSY1_10660</name>
</gene>
<evidence type="ECO:0000256" key="4">
    <source>
        <dbReference type="ARBA" id="ARBA00022741"/>
    </source>
</evidence>
<dbReference type="PATRIC" id="fig|1429438.4.peg.2169"/>
<keyword evidence="5" id="KW-0418">Kinase</keyword>
<evidence type="ECO:0000256" key="6">
    <source>
        <dbReference type="ARBA" id="ARBA00022840"/>
    </source>
</evidence>
<evidence type="ECO:0000256" key="1">
    <source>
        <dbReference type="ARBA" id="ARBA00000085"/>
    </source>
</evidence>
<dbReference type="EMBL" id="AZHW01000322">
    <property type="protein sequence ID" value="ETX00607.1"/>
    <property type="molecule type" value="Genomic_DNA"/>
</dbReference>
<dbReference type="GO" id="GO:0005524">
    <property type="term" value="F:ATP binding"/>
    <property type="evidence" value="ECO:0007669"/>
    <property type="project" value="UniProtKB-KW"/>
</dbReference>
<dbReference type="InterPro" id="IPR036097">
    <property type="entry name" value="HisK_dim/P_sf"/>
</dbReference>
<dbReference type="SMART" id="SM00388">
    <property type="entry name" value="HisKA"/>
    <property type="match status" value="1"/>
</dbReference>
<evidence type="ECO:0000256" key="3">
    <source>
        <dbReference type="ARBA" id="ARBA00022679"/>
    </source>
</evidence>
<keyword evidence="11" id="KW-1185">Reference proteome</keyword>
<dbReference type="SUPFAM" id="SSF47384">
    <property type="entry name" value="Homodimeric domain of signal transducing histidine kinase"/>
    <property type="match status" value="1"/>
</dbReference>
<proteinExistence type="predicted"/>
<dbReference type="PANTHER" id="PTHR43065:SF46">
    <property type="entry name" value="C4-DICARBOXYLATE TRANSPORT SENSOR PROTEIN DCTB"/>
    <property type="match status" value="1"/>
</dbReference>
<dbReference type="CDD" id="cd00082">
    <property type="entry name" value="HisKA"/>
    <property type="match status" value="1"/>
</dbReference>
<dbReference type="HOGENOM" id="CLU_1737184_0_0_7"/>
<evidence type="ECO:0000313" key="11">
    <source>
        <dbReference type="Proteomes" id="UP000019141"/>
    </source>
</evidence>
<dbReference type="InterPro" id="IPR003661">
    <property type="entry name" value="HisK_dim/P_dom"/>
</dbReference>
<accession>W4LT44</accession>
<dbReference type="Proteomes" id="UP000019141">
    <property type="component" value="Unassembled WGS sequence"/>
</dbReference>